<organism evidence="2 3">
    <name type="scientific">Lysinibacillus fusiformis</name>
    <dbReference type="NCBI Taxonomy" id="28031"/>
    <lineage>
        <taxon>Bacteria</taxon>
        <taxon>Bacillati</taxon>
        <taxon>Bacillota</taxon>
        <taxon>Bacilli</taxon>
        <taxon>Bacillales</taxon>
        <taxon>Bacillaceae</taxon>
        <taxon>Lysinibacillus</taxon>
    </lineage>
</organism>
<feature type="compositionally biased region" description="Polar residues" evidence="1">
    <location>
        <begin position="43"/>
        <end position="56"/>
    </location>
</feature>
<evidence type="ECO:0000256" key="1">
    <source>
        <dbReference type="SAM" id="MobiDB-lite"/>
    </source>
</evidence>
<dbReference type="AlphaFoldDB" id="A0A2I0UXM1"/>
<evidence type="ECO:0000313" key="2">
    <source>
        <dbReference type="EMBL" id="PKU50722.1"/>
    </source>
</evidence>
<accession>A0A2I0UXM1</accession>
<dbReference type="RefSeq" id="WP_058844097.1">
    <property type="nucleotide sequence ID" value="NZ_JAZBNI010000007.1"/>
</dbReference>
<comment type="caution">
    <text evidence="2">The sequence shown here is derived from an EMBL/GenBank/DDBJ whole genome shotgun (WGS) entry which is preliminary data.</text>
</comment>
<evidence type="ECO:0000313" key="3">
    <source>
        <dbReference type="Proteomes" id="UP000234956"/>
    </source>
</evidence>
<dbReference type="Proteomes" id="UP000234956">
    <property type="component" value="Unassembled WGS sequence"/>
</dbReference>
<gene>
    <name evidence="2" type="ORF">CRI88_16180</name>
</gene>
<dbReference type="EMBL" id="PDFK01000005">
    <property type="protein sequence ID" value="PKU50722.1"/>
    <property type="molecule type" value="Genomic_DNA"/>
</dbReference>
<sequence length="70" mass="7767">MSNMKTNRNNAKATGTSSANKSNKQRQKLHQEEFGAEFELDASSAQVNNFAETQGKTGIKQPVSERTAWH</sequence>
<feature type="region of interest" description="Disordered" evidence="1">
    <location>
        <begin position="1"/>
        <end position="70"/>
    </location>
</feature>
<name>A0A2I0UXM1_9BACI</name>
<proteinExistence type="predicted"/>
<protein>
    <submittedName>
        <fullName evidence="2">Uncharacterized protein</fullName>
    </submittedName>
</protein>
<reference evidence="2 3" key="1">
    <citation type="submission" date="2017-10" db="EMBL/GenBank/DDBJ databases">
        <title>Draft genome of Lysinibacillus fusiformis strain Juneja, a laboratory-derived pathogen of Drosophila melanogaster.</title>
        <authorList>
            <person name="Smith B.R."/>
            <person name="Unckless R.L."/>
        </authorList>
    </citation>
    <scope>NUCLEOTIDE SEQUENCE [LARGE SCALE GENOMIC DNA]</scope>
    <source>
        <strain evidence="2 3">Juneja</strain>
    </source>
</reference>
<feature type="compositionally biased region" description="Polar residues" evidence="1">
    <location>
        <begin position="1"/>
        <end position="22"/>
    </location>
</feature>